<proteinExistence type="predicted"/>
<dbReference type="InterPro" id="IPR045584">
    <property type="entry name" value="Pilin-like"/>
</dbReference>
<dbReference type="PANTHER" id="PTHR30093">
    <property type="entry name" value="GENERAL SECRETION PATHWAY PROTEIN G"/>
    <property type="match status" value="1"/>
</dbReference>
<accession>A0ABY9P337</accession>
<evidence type="ECO:0000256" key="2">
    <source>
        <dbReference type="SAM" id="Phobius"/>
    </source>
</evidence>
<keyword evidence="1" id="KW-0488">Methylation</keyword>
<dbReference type="NCBIfam" id="TIGR02532">
    <property type="entry name" value="IV_pilin_GFxxxE"/>
    <property type="match status" value="1"/>
</dbReference>
<keyword evidence="2" id="KW-0472">Membrane</keyword>
<dbReference type="InterPro" id="IPR031982">
    <property type="entry name" value="PilE-like"/>
</dbReference>
<dbReference type="InterPro" id="IPR012902">
    <property type="entry name" value="N_methyl_site"/>
</dbReference>
<sequence>MTRTAASAPRHRTLPRRVQGFTLIELMIAVTIVGILVAIAYPAYTDSVRKSRRAQAKADLAELTQRAERWYTANNSYAGFFARVKTDNMDYSPRTKPRAQAFYVITRDAGADTAASTFTLTATAQGDQASDACKNLTIDATGKRGTSSSRTDCW</sequence>
<protein>
    <submittedName>
        <fullName evidence="3">Type IV pilin protein</fullName>
    </submittedName>
</protein>
<feature type="transmembrane region" description="Helical" evidence="2">
    <location>
        <begin position="21"/>
        <end position="44"/>
    </location>
</feature>
<dbReference type="PRINTS" id="PR00813">
    <property type="entry name" value="BCTERIALGSPG"/>
</dbReference>
<keyword evidence="2" id="KW-1133">Transmembrane helix</keyword>
<gene>
    <name evidence="3" type="ORF">RDV84_14870</name>
</gene>
<keyword evidence="2" id="KW-0812">Transmembrane</keyword>
<dbReference type="PANTHER" id="PTHR30093:SF47">
    <property type="entry name" value="TYPE IV PILUS NON-CORE MINOR PILIN PILE"/>
    <property type="match status" value="1"/>
</dbReference>
<dbReference type="PROSITE" id="PS00409">
    <property type="entry name" value="PROKAR_NTER_METHYL"/>
    <property type="match status" value="1"/>
</dbReference>
<dbReference type="Gene3D" id="3.30.700.10">
    <property type="entry name" value="Glycoprotein, Type 4 Pilin"/>
    <property type="match status" value="1"/>
</dbReference>
<dbReference type="Pfam" id="PF16732">
    <property type="entry name" value="ComP_DUS"/>
    <property type="match status" value="1"/>
</dbReference>
<organism evidence="3 4">
    <name type="scientific">Lysobacter yananisis</name>
    <dbReference type="NCBI Taxonomy" id="1003114"/>
    <lineage>
        <taxon>Bacteria</taxon>
        <taxon>Pseudomonadati</taxon>
        <taxon>Pseudomonadota</taxon>
        <taxon>Gammaproteobacteria</taxon>
        <taxon>Lysobacterales</taxon>
        <taxon>Lysobacteraceae</taxon>
        <taxon>Lysobacter</taxon>
    </lineage>
</organism>
<dbReference type="EMBL" id="CP133568">
    <property type="protein sequence ID" value="WMT01276.1"/>
    <property type="molecule type" value="Genomic_DNA"/>
</dbReference>
<name>A0ABY9P337_9GAMM</name>
<dbReference type="Pfam" id="PF07963">
    <property type="entry name" value="N_methyl"/>
    <property type="match status" value="1"/>
</dbReference>
<dbReference type="RefSeq" id="WP_309150776.1">
    <property type="nucleotide sequence ID" value="NZ_CP133568.1"/>
</dbReference>
<dbReference type="Proteomes" id="UP001229313">
    <property type="component" value="Chromosome"/>
</dbReference>
<evidence type="ECO:0000313" key="4">
    <source>
        <dbReference type="Proteomes" id="UP001229313"/>
    </source>
</evidence>
<evidence type="ECO:0000313" key="3">
    <source>
        <dbReference type="EMBL" id="WMT01276.1"/>
    </source>
</evidence>
<reference evidence="3 4" key="1">
    <citation type="submission" date="2023-08" db="EMBL/GenBank/DDBJ databases">
        <title>The whole genome sequence of Lysobacter yananisis.</title>
        <authorList>
            <person name="Sun H."/>
        </authorList>
    </citation>
    <scope>NUCLEOTIDE SEQUENCE [LARGE SCALE GENOMIC DNA]</scope>
    <source>
        <strain evidence="3 4">SNNU513</strain>
    </source>
</reference>
<evidence type="ECO:0000256" key="1">
    <source>
        <dbReference type="ARBA" id="ARBA00022481"/>
    </source>
</evidence>
<dbReference type="InterPro" id="IPR000983">
    <property type="entry name" value="Bac_GSPG_pilin"/>
</dbReference>
<keyword evidence="4" id="KW-1185">Reference proteome</keyword>
<dbReference type="SUPFAM" id="SSF54523">
    <property type="entry name" value="Pili subunits"/>
    <property type="match status" value="1"/>
</dbReference>